<comment type="similarity">
    <text evidence="4">Belongs to the diacylglycerol acyltransferase family.</text>
</comment>
<accession>A0A6B2LGP4</accession>
<protein>
    <recommendedName>
        <fullName evidence="5">diacylglycerol O-acyltransferase</fullName>
        <ecNumber evidence="5">2.3.1.20</ecNumber>
    </recommendedName>
</protein>
<comment type="subcellular location">
    <subcellularLocation>
        <location evidence="1">Endoplasmic reticulum membrane</location>
        <topology evidence="1">Multi-pass membrane protein</topology>
    </subcellularLocation>
</comment>
<evidence type="ECO:0000256" key="10">
    <source>
        <dbReference type="ARBA" id="ARBA00022824"/>
    </source>
</evidence>
<evidence type="ECO:0000256" key="13">
    <source>
        <dbReference type="ARBA" id="ARBA00023136"/>
    </source>
</evidence>
<keyword evidence="6" id="KW-0444">Lipid biosynthesis</keyword>
<reference evidence="15" key="1">
    <citation type="journal article" date="2020" name="J. Eukaryot. Microbiol.">
        <title>De novo Sequencing, Assembly and Annotation of the Transcriptome for the Free-Living Testate Amoeba Arcella intermedia.</title>
        <authorList>
            <person name="Ribeiro G.M."/>
            <person name="Porfirio-Sousa A.L."/>
            <person name="Maurer-Alcala X.X."/>
            <person name="Katz L.A."/>
            <person name="Lahr D.J.G."/>
        </authorList>
    </citation>
    <scope>NUCLEOTIDE SEQUENCE</scope>
</reference>
<proteinExistence type="inferred from homology"/>
<evidence type="ECO:0000256" key="3">
    <source>
        <dbReference type="ARBA" id="ARBA00005189"/>
    </source>
</evidence>
<keyword evidence="7" id="KW-0808">Transferase</keyword>
<dbReference type="GO" id="GO:0006071">
    <property type="term" value="P:glycerol metabolic process"/>
    <property type="evidence" value="ECO:0007669"/>
    <property type="project" value="UniProtKB-KW"/>
</dbReference>
<keyword evidence="8" id="KW-0812">Transmembrane</keyword>
<keyword evidence="10" id="KW-0256">Endoplasmic reticulum</keyword>
<comment type="pathway">
    <text evidence="3">Lipid metabolism.</text>
</comment>
<dbReference type="PANTHER" id="PTHR12317">
    <property type="entry name" value="DIACYLGLYCEROL O-ACYLTRANSFERASE"/>
    <property type="match status" value="1"/>
</dbReference>
<keyword evidence="14" id="KW-0012">Acyltransferase</keyword>
<dbReference type="AlphaFoldDB" id="A0A6B2LGP4"/>
<evidence type="ECO:0000256" key="7">
    <source>
        <dbReference type="ARBA" id="ARBA00022679"/>
    </source>
</evidence>
<keyword evidence="9" id="KW-0319">Glycerol metabolism</keyword>
<evidence type="ECO:0000256" key="14">
    <source>
        <dbReference type="ARBA" id="ARBA00023315"/>
    </source>
</evidence>
<evidence type="ECO:0000256" key="5">
    <source>
        <dbReference type="ARBA" id="ARBA00013244"/>
    </source>
</evidence>
<sequence length="227" mass="26006">MLMEDKDLLSGQKGPTLLCVHPHGIFCLGWGIMFAREETKDVHFCFSSALYQSPFFRVLSMLIGKPSPVDKDTISNLMKKKANLALIPGGFEEASLFVKGTDVIYLKHRKGFVKYALQYGYSLTPVYVFGERDTFWNLPGFWKFRLFLNRFGIPAVVPVGQWWCPILPRPSNLHIVVGEALPLPHIPSPSPSDVDQYHHLYIQSLTRLYNKHFPTYHPSQTPNLQIW</sequence>
<evidence type="ECO:0000256" key="11">
    <source>
        <dbReference type="ARBA" id="ARBA00022989"/>
    </source>
</evidence>
<keyword evidence="13" id="KW-0472">Membrane</keyword>
<evidence type="ECO:0000256" key="8">
    <source>
        <dbReference type="ARBA" id="ARBA00022692"/>
    </source>
</evidence>
<evidence type="ECO:0000256" key="6">
    <source>
        <dbReference type="ARBA" id="ARBA00022516"/>
    </source>
</evidence>
<organism evidence="15">
    <name type="scientific">Arcella intermedia</name>
    <dbReference type="NCBI Taxonomy" id="1963864"/>
    <lineage>
        <taxon>Eukaryota</taxon>
        <taxon>Amoebozoa</taxon>
        <taxon>Tubulinea</taxon>
        <taxon>Elardia</taxon>
        <taxon>Arcellinida</taxon>
        <taxon>Sphaerothecina</taxon>
        <taxon>Arcellidae</taxon>
        <taxon>Arcella</taxon>
    </lineage>
</organism>
<dbReference type="GO" id="GO:0004144">
    <property type="term" value="F:diacylglycerol O-acyltransferase activity"/>
    <property type="evidence" value="ECO:0007669"/>
    <property type="project" value="UniProtKB-EC"/>
</dbReference>
<evidence type="ECO:0000256" key="4">
    <source>
        <dbReference type="ARBA" id="ARBA00005420"/>
    </source>
</evidence>
<evidence type="ECO:0000256" key="1">
    <source>
        <dbReference type="ARBA" id="ARBA00004477"/>
    </source>
</evidence>
<dbReference type="EC" id="2.3.1.20" evidence="5"/>
<dbReference type="GO" id="GO:0005789">
    <property type="term" value="C:endoplasmic reticulum membrane"/>
    <property type="evidence" value="ECO:0007669"/>
    <property type="project" value="UniProtKB-SubCell"/>
</dbReference>
<keyword evidence="11" id="KW-1133">Transmembrane helix</keyword>
<comment type="pathway">
    <text evidence="2">Glycerolipid metabolism; triacylglycerol biosynthesis.</text>
</comment>
<dbReference type="EMBL" id="GIBP01007267">
    <property type="protein sequence ID" value="NDV36236.1"/>
    <property type="molecule type" value="Transcribed_RNA"/>
</dbReference>
<evidence type="ECO:0000256" key="12">
    <source>
        <dbReference type="ARBA" id="ARBA00023098"/>
    </source>
</evidence>
<dbReference type="PANTHER" id="PTHR12317:SF0">
    <property type="entry name" value="ACYLTRANSFERASE"/>
    <property type="match status" value="1"/>
</dbReference>
<dbReference type="CDD" id="cd07987">
    <property type="entry name" value="LPLAT_MGAT-like"/>
    <property type="match status" value="1"/>
</dbReference>
<evidence type="ECO:0000313" key="15">
    <source>
        <dbReference type="EMBL" id="NDV36236.1"/>
    </source>
</evidence>
<evidence type="ECO:0000256" key="9">
    <source>
        <dbReference type="ARBA" id="ARBA00022798"/>
    </source>
</evidence>
<keyword evidence="12" id="KW-0443">Lipid metabolism</keyword>
<dbReference type="GO" id="GO:0019432">
    <property type="term" value="P:triglyceride biosynthetic process"/>
    <property type="evidence" value="ECO:0007669"/>
    <property type="project" value="TreeGrafter"/>
</dbReference>
<dbReference type="Pfam" id="PF03982">
    <property type="entry name" value="DAGAT"/>
    <property type="match status" value="1"/>
</dbReference>
<dbReference type="InterPro" id="IPR007130">
    <property type="entry name" value="DAGAT"/>
</dbReference>
<name>A0A6B2LGP4_9EUKA</name>
<evidence type="ECO:0000256" key="2">
    <source>
        <dbReference type="ARBA" id="ARBA00004771"/>
    </source>
</evidence>